<accession>A0A1Y2BVE1</accession>
<dbReference type="PROSITE" id="PS50088">
    <property type="entry name" value="ANK_REPEAT"/>
    <property type="match status" value="2"/>
</dbReference>
<feature type="repeat" description="ANK" evidence="3">
    <location>
        <begin position="48"/>
        <end position="80"/>
    </location>
</feature>
<dbReference type="PROSITE" id="PS50297">
    <property type="entry name" value="ANK_REP_REGION"/>
    <property type="match status" value="2"/>
</dbReference>
<dbReference type="InterPro" id="IPR002110">
    <property type="entry name" value="Ankyrin_rpt"/>
</dbReference>
<reference evidence="4 5" key="1">
    <citation type="submission" date="2016-08" db="EMBL/GenBank/DDBJ databases">
        <title>A Parts List for Fungal Cellulosomes Revealed by Comparative Genomics.</title>
        <authorList>
            <consortium name="DOE Joint Genome Institute"/>
            <person name="Haitjema C.H."/>
            <person name="Gilmore S.P."/>
            <person name="Henske J.K."/>
            <person name="Solomon K.V."/>
            <person name="De Groot R."/>
            <person name="Kuo A."/>
            <person name="Mondo S.J."/>
            <person name="Salamov A.A."/>
            <person name="Labutti K."/>
            <person name="Zhao Z."/>
            <person name="Chiniquy J."/>
            <person name="Barry K."/>
            <person name="Brewer H.M."/>
            <person name="Purvine S.O."/>
            <person name="Wright A.T."/>
            <person name="Boxma B."/>
            <person name="Van Alen T."/>
            <person name="Hackstein J.H."/>
            <person name="Baker S.E."/>
            <person name="Grigoriev I.V."/>
            <person name="O'Malley M.A."/>
        </authorList>
    </citation>
    <scope>NUCLEOTIDE SEQUENCE [LARGE SCALE GENOMIC DNA]</scope>
    <source>
        <strain evidence="4 5">G1</strain>
    </source>
</reference>
<comment type="caution">
    <text evidence="4">The sequence shown here is derived from an EMBL/GenBank/DDBJ whole genome shotgun (WGS) entry which is preliminary data.</text>
</comment>
<dbReference type="PANTHER" id="PTHR24188:SF29">
    <property type="entry name" value="GH09064P"/>
    <property type="match status" value="1"/>
</dbReference>
<dbReference type="STRING" id="1754190.A0A1Y2BVE1"/>
<evidence type="ECO:0000256" key="1">
    <source>
        <dbReference type="ARBA" id="ARBA00022737"/>
    </source>
</evidence>
<dbReference type="SUPFAM" id="SSF48403">
    <property type="entry name" value="Ankyrin repeat"/>
    <property type="match status" value="1"/>
</dbReference>
<dbReference type="Pfam" id="PF13606">
    <property type="entry name" value="Ank_3"/>
    <property type="match status" value="1"/>
</dbReference>
<dbReference type="OrthoDB" id="2840854at2759"/>
<dbReference type="Gene3D" id="1.25.40.20">
    <property type="entry name" value="Ankyrin repeat-containing domain"/>
    <property type="match status" value="1"/>
</dbReference>
<dbReference type="AlphaFoldDB" id="A0A1Y2BVE1"/>
<feature type="repeat" description="ANK" evidence="3">
    <location>
        <begin position="3"/>
        <end position="35"/>
    </location>
</feature>
<name>A0A1Y2BVE1_9FUNG</name>
<evidence type="ECO:0000313" key="5">
    <source>
        <dbReference type="Proteomes" id="UP000193920"/>
    </source>
</evidence>
<evidence type="ECO:0000313" key="4">
    <source>
        <dbReference type="EMBL" id="ORY38716.1"/>
    </source>
</evidence>
<keyword evidence="2 3" id="KW-0040">ANK repeat</keyword>
<evidence type="ECO:0000256" key="2">
    <source>
        <dbReference type="ARBA" id="ARBA00023043"/>
    </source>
</evidence>
<dbReference type="Proteomes" id="UP000193920">
    <property type="component" value="Unassembled WGS sequence"/>
</dbReference>
<keyword evidence="1" id="KW-0677">Repeat</keyword>
<gene>
    <name evidence="4" type="ORF">LY90DRAFT_704406</name>
</gene>
<proteinExistence type="predicted"/>
<dbReference type="EMBL" id="MCOG01000135">
    <property type="protein sequence ID" value="ORY38716.1"/>
    <property type="molecule type" value="Genomic_DNA"/>
</dbReference>
<sequence>MYVRDTPLNVACLYDCINVVKFLIEHGADINKGEYKRYYIQPLSLYEEEKIPLITAIKTINISIIKYLIKHGADVNINCYVSECIEYCCHSYKTPLIFAIENIDNGIYCESFDLVEYLIEQGADVNYFNTSISCNMEDEDYSPLTIAKVIGYTPTIECLIKHGAVDSDNTIRK</sequence>
<organism evidence="4 5">
    <name type="scientific">Neocallimastix californiae</name>
    <dbReference type="NCBI Taxonomy" id="1754190"/>
    <lineage>
        <taxon>Eukaryota</taxon>
        <taxon>Fungi</taxon>
        <taxon>Fungi incertae sedis</taxon>
        <taxon>Chytridiomycota</taxon>
        <taxon>Chytridiomycota incertae sedis</taxon>
        <taxon>Neocallimastigomycetes</taxon>
        <taxon>Neocallimastigales</taxon>
        <taxon>Neocallimastigaceae</taxon>
        <taxon>Neocallimastix</taxon>
    </lineage>
</organism>
<dbReference type="SMART" id="SM00248">
    <property type="entry name" value="ANK"/>
    <property type="match status" value="4"/>
</dbReference>
<evidence type="ECO:0000256" key="3">
    <source>
        <dbReference type="PROSITE-ProRule" id="PRU00023"/>
    </source>
</evidence>
<protein>
    <submittedName>
        <fullName evidence="4">Ankyrin</fullName>
    </submittedName>
</protein>
<dbReference type="InterPro" id="IPR036770">
    <property type="entry name" value="Ankyrin_rpt-contain_sf"/>
</dbReference>
<keyword evidence="5" id="KW-1185">Reference proteome</keyword>
<dbReference type="PANTHER" id="PTHR24188">
    <property type="entry name" value="ANKYRIN REPEAT PROTEIN"/>
    <property type="match status" value="1"/>
</dbReference>
<dbReference type="Pfam" id="PF12796">
    <property type="entry name" value="Ank_2"/>
    <property type="match status" value="1"/>
</dbReference>